<keyword evidence="6" id="KW-0472">Membrane</keyword>
<evidence type="ECO:0000259" key="11">
    <source>
        <dbReference type="Pfam" id="PF02931"/>
    </source>
</evidence>
<keyword evidence="7" id="KW-0675">Receptor</keyword>
<evidence type="ECO:0000256" key="9">
    <source>
        <dbReference type="ARBA" id="ARBA00023303"/>
    </source>
</evidence>
<organism evidence="12 13">
    <name type="scientific">Oikopleura dioica</name>
    <name type="common">Tunicate</name>
    <dbReference type="NCBI Taxonomy" id="34765"/>
    <lineage>
        <taxon>Eukaryota</taxon>
        <taxon>Metazoa</taxon>
        <taxon>Chordata</taxon>
        <taxon>Tunicata</taxon>
        <taxon>Appendicularia</taxon>
        <taxon>Copelata</taxon>
        <taxon>Oikopleuridae</taxon>
        <taxon>Oikopleura</taxon>
    </lineage>
</organism>
<feature type="domain" description="Neurotransmitter-gated ion-channel ligand-binding" evidence="11">
    <location>
        <begin position="33"/>
        <end position="145"/>
    </location>
</feature>
<evidence type="ECO:0000256" key="10">
    <source>
        <dbReference type="ARBA" id="ARBA00034099"/>
    </source>
</evidence>
<keyword evidence="9" id="KW-0407">Ion channel</keyword>
<evidence type="ECO:0000313" key="13">
    <source>
        <dbReference type="Proteomes" id="UP001158576"/>
    </source>
</evidence>
<dbReference type="InterPro" id="IPR002394">
    <property type="entry name" value="Nicotinic_acetylcholine_rcpt"/>
</dbReference>
<dbReference type="InterPro" id="IPR036734">
    <property type="entry name" value="Neur_chan_lig-bd_sf"/>
</dbReference>
<dbReference type="Proteomes" id="UP001158576">
    <property type="component" value="Chromosome XSR"/>
</dbReference>
<evidence type="ECO:0000256" key="8">
    <source>
        <dbReference type="ARBA" id="ARBA00023286"/>
    </source>
</evidence>
<protein>
    <submittedName>
        <fullName evidence="12">Oidioi.mRNA.OKI2018_I69.XSR.g13513.t1.cds</fullName>
    </submittedName>
</protein>
<reference evidence="12 13" key="1">
    <citation type="submission" date="2021-04" db="EMBL/GenBank/DDBJ databases">
        <authorList>
            <person name="Bliznina A."/>
        </authorList>
    </citation>
    <scope>NUCLEOTIDE SEQUENCE [LARGE SCALE GENOMIC DNA]</scope>
</reference>
<dbReference type="EMBL" id="OU015569">
    <property type="protein sequence ID" value="CAG5094390.1"/>
    <property type="molecule type" value="Genomic_DNA"/>
</dbReference>
<dbReference type="PRINTS" id="PR00254">
    <property type="entry name" value="NICOTINICR"/>
</dbReference>
<evidence type="ECO:0000256" key="4">
    <source>
        <dbReference type="ARBA" id="ARBA00023018"/>
    </source>
</evidence>
<sequence length="194" mass="22736">MRLLVGLLFFQNARCDEEKLFQRLIDEKEPESKLQLYLIQIADLEERKEILHTKARLKISWYDPRLRWDPAQFGGMTKIKLNSTRVWKPDIVLHNSVTGNFKTTEQGHYYKVTIFDNGTVEWQPAALYQTSCGIDTKFFPFDSQNLFIVRCQETRVRVFGRLPKWLRKLGGFPDECFLDNDLNSEGSPSQALSR</sequence>
<evidence type="ECO:0000256" key="7">
    <source>
        <dbReference type="ARBA" id="ARBA00023170"/>
    </source>
</evidence>
<dbReference type="InterPro" id="IPR006202">
    <property type="entry name" value="Neur_chan_lig-bd"/>
</dbReference>
<evidence type="ECO:0000256" key="5">
    <source>
        <dbReference type="ARBA" id="ARBA00023065"/>
    </source>
</evidence>
<comment type="subcellular location">
    <subcellularLocation>
        <location evidence="10">Synaptic cell membrane</location>
        <topology evidence="10">Multi-pass membrane protein</topology>
    </subcellularLocation>
</comment>
<keyword evidence="8" id="KW-1071">Ligand-gated ion channel</keyword>
<accession>A0ABN7SD81</accession>
<keyword evidence="1" id="KW-0813">Transport</keyword>
<evidence type="ECO:0000256" key="6">
    <source>
        <dbReference type="ARBA" id="ARBA00023136"/>
    </source>
</evidence>
<dbReference type="InterPro" id="IPR006201">
    <property type="entry name" value="Neur_channel"/>
</dbReference>
<keyword evidence="5" id="KW-0406">Ion transport</keyword>
<dbReference type="SUPFAM" id="SSF63712">
    <property type="entry name" value="Nicotinic receptor ligand binding domain-like"/>
    <property type="match status" value="1"/>
</dbReference>
<proteinExistence type="predicted"/>
<name>A0ABN7SD81_OIKDI</name>
<dbReference type="Gene3D" id="2.70.170.10">
    <property type="entry name" value="Neurotransmitter-gated ion-channel ligand-binding domain"/>
    <property type="match status" value="1"/>
</dbReference>
<evidence type="ECO:0000256" key="1">
    <source>
        <dbReference type="ARBA" id="ARBA00022448"/>
    </source>
</evidence>
<dbReference type="Pfam" id="PF02931">
    <property type="entry name" value="Neur_chan_LBD"/>
    <property type="match status" value="1"/>
</dbReference>
<gene>
    <name evidence="12" type="ORF">OKIOD_LOCUS5071</name>
</gene>
<keyword evidence="13" id="KW-1185">Reference proteome</keyword>
<keyword evidence="3" id="KW-0812">Transmembrane</keyword>
<keyword evidence="2" id="KW-1003">Cell membrane</keyword>
<evidence type="ECO:0000313" key="12">
    <source>
        <dbReference type="EMBL" id="CAG5094390.1"/>
    </source>
</evidence>
<keyword evidence="4" id="KW-0770">Synapse</keyword>
<evidence type="ECO:0000256" key="3">
    <source>
        <dbReference type="ARBA" id="ARBA00022692"/>
    </source>
</evidence>
<evidence type="ECO:0000256" key="2">
    <source>
        <dbReference type="ARBA" id="ARBA00022475"/>
    </source>
</evidence>
<dbReference type="PANTHER" id="PTHR18945">
    <property type="entry name" value="NEUROTRANSMITTER GATED ION CHANNEL"/>
    <property type="match status" value="1"/>
</dbReference>
<dbReference type="PRINTS" id="PR00252">
    <property type="entry name" value="NRIONCHANNEL"/>
</dbReference>